<protein>
    <submittedName>
        <fullName evidence="2">Uncharacterized protein</fullName>
    </submittedName>
</protein>
<name>A0A9Q3ZHH9_9GAMM</name>
<keyword evidence="1" id="KW-0472">Membrane</keyword>
<feature type="transmembrane region" description="Helical" evidence="1">
    <location>
        <begin position="45"/>
        <end position="64"/>
    </location>
</feature>
<comment type="caution">
    <text evidence="2">The sequence shown here is derived from an EMBL/GenBank/DDBJ whole genome shotgun (WGS) entry which is preliminary data.</text>
</comment>
<keyword evidence="1" id="KW-1133">Transmembrane helix</keyword>
<evidence type="ECO:0000313" key="3">
    <source>
        <dbReference type="Proteomes" id="UP001107961"/>
    </source>
</evidence>
<proteinExistence type="predicted"/>
<accession>A0A9Q3ZHH9</accession>
<gene>
    <name evidence="2" type="ORF">LZG35_20410</name>
</gene>
<dbReference type="RefSeq" id="WP_163128057.1">
    <property type="nucleotide sequence ID" value="NZ_JAJVKT010000036.1"/>
</dbReference>
<keyword evidence="3" id="KW-1185">Reference proteome</keyword>
<organism evidence="2 3">
    <name type="scientific">Alloalcanivorax xenomutans</name>
    <dbReference type="NCBI Taxonomy" id="1094342"/>
    <lineage>
        <taxon>Bacteria</taxon>
        <taxon>Pseudomonadati</taxon>
        <taxon>Pseudomonadota</taxon>
        <taxon>Gammaproteobacteria</taxon>
        <taxon>Oceanospirillales</taxon>
        <taxon>Alcanivoracaceae</taxon>
        <taxon>Alloalcanivorax</taxon>
    </lineage>
</organism>
<dbReference type="Proteomes" id="UP001107961">
    <property type="component" value="Unassembled WGS sequence"/>
</dbReference>
<dbReference type="AlphaFoldDB" id="A0A9Q3ZHH9"/>
<evidence type="ECO:0000313" key="2">
    <source>
        <dbReference type="EMBL" id="MCE7511004.1"/>
    </source>
</evidence>
<feature type="transmembrane region" description="Helical" evidence="1">
    <location>
        <begin position="76"/>
        <end position="100"/>
    </location>
</feature>
<keyword evidence="1" id="KW-0812">Transmembrane</keyword>
<evidence type="ECO:0000256" key="1">
    <source>
        <dbReference type="SAM" id="Phobius"/>
    </source>
</evidence>
<feature type="transmembrane region" description="Helical" evidence="1">
    <location>
        <begin position="112"/>
        <end position="131"/>
    </location>
</feature>
<reference evidence="2" key="1">
    <citation type="submission" date="2022-01" db="EMBL/GenBank/DDBJ databases">
        <authorList>
            <person name="Karlyshev A.V."/>
            <person name="Jaspars M."/>
        </authorList>
    </citation>
    <scope>NUCLEOTIDE SEQUENCE</scope>
    <source>
        <strain evidence="2">AGSA3-2</strain>
    </source>
</reference>
<sequence length="151" mass="16164">MVVQPAQPTQRHSAIAFVLGTVATGLYIGPVFWDSPGADRLPLLWGLTAGYVGLHGVALLITPYRHGATASWWRWLGYWSAILGSVAVLGALLPLIARALDAGVVGDAPTTAFWRGVALTLAGTLLLLTHIELARAGLHFVALRHRQARQE</sequence>
<feature type="transmembrane region" description="Helical" evidence="1">
    <location>
        <begin position="12"/>
        <end position="33"/>
    </location>
</feature>
<dbReference type="EMBL" id="JAJVKT010000036">
    <property type="protein sequence ID" value="MCE7511004.1"/>
    <property type="molecule type" value="Genomic_DNA"/>
</dbReference>